<accession>A0A8S5U7Q0</accession>
<feature type="compositionally biased region" description="Basic residues" evidence="1">
    <location>
        <begin position="1"/>
        <end position="13"/>
    </location>
</feature>
<dbReference type="EMBL" id="BK016029">
    <property type="protein sequence ID" value="DAF90450.1"/>
    <property type="molecule type" value="Genomic_DNA"/>
</dbReference>
<proteinExistence type="predicted"/>
<sequence>MQRLLKQSKKARHAVSDGAGAPDGPHAGRTAANVVSW</sequence>
<name>A0A8S5U7Q0_9CAUD</name>
<protein>
    <submittedName>
        <fullName evidence="2">Uncharacterized protein</fullName>
    </submittedName>
</protein>
<reference evidence="2" key="1">
    <citation type="journal article" date="2021" name="Proc. Natl. Acad. Sci. U.S.A.">
        <title>A Catalog of Tens of Thousands of Viruses from Human Metagenomes Reveals Hidden Associations with Chronic Diseases.</title>
        <authorList>
            <person name="Tisza M.J."/>
            <person name="Buck C.B."/>
        </authorList>
    </citation>
    <scope>NUCLEOTIDE SEQUENCE</scope>
    <source>
        <strain evidence="2">CtdyF5</strain>
    </source>
</reference>
<feature type="region of interest" description="Disordered" evidence="1">
    <location>
        <begin position="1"/>
        <end position="37"/>
    </location>
</feature>
<organism evidence="2">
    <name type="scientific">Myoviridae sp. ctdyF5</name>
    <dbReference type="NCBI Taxonomy" id="2825144"/>
    <lineage>
        <taxon>Viruses</taxon>
        <taxon>Duplodnaviria</taxon>
        <taxon>Heunggongvirae</taxon>
        <taxon>Uroviricota</taxon>
        <taxon>Caudoviricetes</taxon>
    </lineage>
</organism>
<evidence type="ECO:0000313" key="2">
    <source>
        <dbReference type="EMBL" id="DAF90450.1"/>
    </source>
</evidence>
<feature type="compositionally biased region" description="Low complexity" evidence="1">
    <location>
        <begin position="17"/>
        <end position="28"/>
    </location>
</feature>
<evidence type="ECO:0000256" key="1">
    <source>
        <dbReference type="SAM" id="MobiDB-lite"/>
    </source>
</evidence>